<evidence type="ECO:0000259" key="1">
    <source>
        <dbReference type="Pfam" id="PF13472"/>
    </source>
</evidence>
<dbReference type="GO" id="GO:0004622">
    <property type="term" value="F:phosphatidylcholine lysophospholipase activity"/>
    <property type="evidence" value="ECO:0007669"/>
    <property type="project" value="TreeGrafter"/>
</dbReference>
<keyword evidence="2" id="KW-0378">Hydrolase</keyword>
<reference evidence="2" key="1">
    <citation type="submission" date="2020-10" db="EMBL/GenBank/DDBJ databases">
        <authorList>
            <person name="Gilroy R."/>
        </authorList>
    </citation>
    <scope>NUCLEOTIDE SEQUENCE</scope>
    <source>
        <strain evidence="2">ChiBcec15-4380</strain>
    </source>
</reference>
<dbReference type="Pfam" id="PF13472">
    <property type="entry name" value="Lipase_GDSL_2"/>
    <property type="match status" value="1"/>
</dbReference>
<comment type="caution">
    <text evidence="2">The sequence shown here is derived from an EMBL/GenBank/DDBJ whole genome shotgun (WGS) entry which is preliminary data.</text>
</comment>
<dbReference type="Gene3D" id="3.40.50.1110">
    <property type="entry name" value="SGNH hydrolase"/>
    <property type="match status" value="1"/>
</dbReference>
<name>A0A9D1IWQ3_9FIRM</name>
<evidence type="ECO:0000313" key="3">
    <source>
        <dbReference type="Proteomes" id="UP000824239"/>
    </source>
</evidence>
<dbReference type="Proteomes" id="UP000824239">
    <property type="component" value="Unassembled WGS sequence"/>
</dbReference>
<accession>A0A9D1IWQ3</accession>
<evidence type="ECO:0000313" key="2">
    <source>
        <dbReference type="EMBL" id="HIR50334.1"/>
    </source>
</evidence>
<sequence>MKQVFLLGDSIRMGNQGTTGYEPFLRQKSLGAWVCHSPQENCQFAQYALRHVHQWAEDCPAGEIDLVIFNCGLWDVLRMFGDDPLTPPEVYDLMLRRLVARLRLLFPRAALLFLTSTPTVEARYTGPSRRTNDDIRQYNAIARSVMEELGVAVLDLFAVARDFPLAWRHDHVHYTDAGSQALADAIFAAGTAILNTGE</sequence>
<feature type="domain" description="SGNH hydrolase-type esterase" evidence="1">
    <location>
        <begin position="7"/>
        <end position="181"/>
    </location>
</feature>
<dbReference type="AlphaFoldDB" id="A0A9D1IWQ3"/>
<dbReference type="InterPro" id="IPR013830">
    <property type="entry name" value="SGNH_hydro"/>
</dbReference>
<proteinExistence type="predicted"/>
<dbReference type="PANTHER" id="PTHR30383">
    <property type="entry name" value="THIOESTERASE 1/PROTEASE 1/LYSOPHOSPHOLIPASE L1"/>
    <property type="match status" value="1"/>
</dbReference>
<dbReference type="InterPro" id="IPR036514">
    <property type="entry name" value="SGNH_hydro_sf"/>
</dbReference>
<dbReference type="CDD" id="cd00229">
    <property type="entry name" value="SGNH_hydrolase"/>
    <property type="match status" value="1"/>
</dbReference>
<gene>
    <name evidence="2" type="ORF">IAA53_03475</name>
</gene>
<protein>
    <submittedName>
        <fullName evidence="2">SGNH/GDSL hydrolase family protein</fullName>
    </submittedName>
</protein>
<organism evidence="2 3">
    <name type="scientific">Candidatus Avoscillospira avicola</name>
    <dbReference type="NCBI Taxonomy" id="2840706"/>
    <lineage>
        <taxon>Bacteria</taxon>
        <taxon>Bacillati</taxon>
        <taxon>Bacillota</taxon>
        <taxon>Clostridia</taxon>
        <taxon>Eubacteriales</taxon>
        <taxon>Oscillospiraceae</taxon>
        <taxon>Oscillospiraceae incertae sedis</taxon>
        <taxon>Candidatus Avoscillospira</taxon>
    </lineage>
</organism>
<dbReference type="EMBL" id="DVHE01000024">
    <property type="protein sequence ID" value="HIR50334.1"/>
    <property type="molecule type" value="Genomic_DNA"/>
</dbReference>
<dbReference type="InterPro" id="IPR051532">
    <property type="entry name" value="Ester_Hydrolysis_Enzymes"/>
</dbReference>
<reference evidence="2" key="2">
    <citation type="journal article" date="2021" name="PeerJ">
        <title>Extensive microbial diversity within the chicken gut microbiome revealed by metagenomics and culture.</title>
        <authorList>
            <person name="Gilroy R."/>
            <person name="Ravi A."/>
            <person name="Getino M."/>
            <person name="Pursley I."/>
            <person name="Horton D.L."/>
            <person name="Alikhan N.F."/>
            <person name="Baker D."/>
            <person name="Gharbi K."/>
            <person name="Hall N."/>
            <person name="Watson M."/>
            <person name="Adriaenssens E.M."/>
            <person name="Foster-Nyarko E."/>
            <person name="Jarju S."/>
            <person name="Secka A."/>
            <person name="Antonio M."/>
            <person name="Oren A."/>
            <person name="Chaudhuri R.R."/>
            <person name="La Ragione R."/>
            <person name="Hildebrand F."/>
            <person name="Pallen M.J."/>
        </authorList>
    </citation>
    <scope>NUCLEOTIDE SEQUENCE</scope>
    <source>
        <strain evidence="2">ChiBcec15-4380</strain>
    </source>
</reference>
<dbReference type="PANTHER" id="PTHR30383:SF5">
    <property type="entry name" value="SGNH HYDROLASE-TYPE ESTERASE DOMAIN-CONTAINING PROTEIN"/>
    <property type="match status" value="1"/>
</dbReference>
<dbReference type="SUPFAM" id="SSF52266">
    <property type="entry name" value="SGNH hydrolase"/>
    <property type="match status" value="1"/>
</dbReference>